<keyword evidence="1" id="KW-0472">Membrane</keyword>
<protein>
    <recommendedName>
        <fullName evidence="2">Type 4 fimbrial biogenesis protein PilX N-terminal domain-containing protein</fullName>
    </recommendedName>
</protein>
<reference evidence="3 4" key="1">
    <citation type="submission" date="2019-09" db="EMBL/GenBank/DDBJ databases">
        <title>Draft genome sequences of 48 bacterial type strains from the CCUG.</title>
        <authorList>
            <person name="Tunovic T."/>
            <person name="Pineiro-Iglesias B."/>
            <person name="Unosson C."/>
            <person name="Inganas E."/>
            <person name="Ohlen M."/>
            <person name="Cardew S."/>
            <person name="Jensie-Markopoulos S."/>
            <person name="Salva-Serra F."/>
            <person name="Jaen-Luchoro D."/>
            <person name="Karlsson R."/>
            <person name="Svensson-Stadler L."/>
            <person name="Chun J."/>
            <person name="Moore E."/>
        </authorList>
    </citation>
    <scope>NUCLEOTIDE SEQUENCE [LARGE SCALE GENOMIC DNA]</scope>
    <source>
        <strain evidence="3 4">CCUG 30977</strain>
    </source>
</reference>
<feature type="domain" description="Type 4 fimbrial biogenesis protein PilX N-terminal" evidence="2">
    <location>
        <begin position="15"/>
        <end position="65"/>
    </location>
</feature>
<evidence type="ECO:0000313" key="4">
    <source>
        <dbReference type="Proteomes" id="UP000430120"/>
    </source>
</evidence>
<dbReference type="Pfam" id="PF14341">
    <property type="entry name" value="PilX_N"/>
    <property type="match status" value="1"/>
</dbReference>
<dbReference type="Proteomes" id="UP000430120">
    <property type="component" value="Unassembled WGS sequence"/>
</dbReference>
<sequence length="186" mass="19824">MTSRSSSRVGGRAEQGVALIVALVMLVIIALMSVSVIRGSLTSDLIANNARSQSLAQQSAELALRYCERQADAEIKAGTTTFILPALSDDDGNPANGRPTRWDTFTNWFGGGAVAVTVPDTVLVSVDSPVKPPSPQCLPEYTFLNDGTTQVVLVTARGFSPDYQQDSTGRTTAGSVVWLQSMLRFN</sequence>
<keyword evidence="4" id="KW-1185">Reference proteome</keyword>
<gene>
    <name evidence="3" type="ORF">F7Q92_08390</name>
</gene>
<dbReference type="RefSeq" id="WP_151123702.1">
    <property type="nucleotide sequence ID" value="NZ_CP088081.1"/>
</dbReference>
<name>A0A643FEE5_IDEDE</name>
<organism evidence="3 4">
    <name type="scientific">Ideonella dechloratans</name>
    <dbReference type="NCBI Taxonomy" id="36863"/>
    <lineage>
        <taxon>Bacteria</taxon>
        <taxon>Pseudomonadati</taxon>
        <taxon>Pseudomonadota</taxon>
        <taxon>Betaproteobacteria</taxon>
        <taxon>Burkholderiales</taxon>
        <taxon>Sphaerotilaceae</taxon>
        <taxon>Ideonella</taxon>
    </lineage>
</organism>
<dbReference type="InterPro" id="IPR025746">
    <property type="entry name" value="PilX_N_dom"/>
</dbReference>
<dbReference type="EMBL" id="VZPB01000015">
    <property type="protein sequence ID" value="KAB0583325.1"/>
    <property type="molecule type" value="Genomic_DNA"/>
</dbReference>
<comment type="caution">
    <text evidence="3">The sequence shown here is derived from an EMBL/GenBank/DDBJ whole genome shotgun (WGS) entry which is preliminary data.</text>
</comment>
<feature type="transmembrane region" description="Helical" evidence="1">
    <location>
        <begin position="16"/>
        <end position="37"/>
    </location>
</feature>
<proteinExistence type="predicted"/>
<evidence type="ECO:0000256" key="1">
    <source>
        <dbReference type="SAM" id="Phobius"/>
    </source>
</evidence>
<keyword evidence="1" id="KW-1133">Transmembrane helix</keyword>
<dbReference type="OrthoDB" id="8912923at2"/>
<keyword evidence="1" id="KW-0812">Transmembrane</keyword>
<dbReference type="AlphaFoldDB" id="A0A643FEE5"/>
<evidence type="ECO:0000313" key="3">
    <source>
        <dbReference type="EMBL" id="KAB0583325.1"/>
    </source>
</evidence>
<evidence type="ECO:0000259" key="2">
    <source>
        <dbReference type="Pfam" id="PF14341"/>
    </source>
</evidence>
<accession>A0A643FEE5</accession>